<dbReference type="SUPFAM" id="SSF48371">
    <property type="entry name" value="ARM repeat"/>
    <property type="match status" value="1"/>
</dbReference>
<dbReference type="GO" id="GO:0000159">
    <property type="term" value="C:protein phosphatase type 2A complex"/>
    <property type="evidence" value="ECO:0007669"/>
    <property type="project" value="InterPro"/>
</dbReference>
<protein>
    <submittedName>
        <fullName evidence="2">Serine/threonine protein phosphatase 2A 57 kDa regulatory subunit B' beta isoform-like</fullName>
    </submittedName>
</protein>
<dbReference type="InterPro" id="IPR011989">
    <property type="entry name" value="ARM-like"/>
</dbReference>
<dbReference type="InterPro" id="IPR002554">
    <property type="entry name" value="PP2A_B56"/>
</dbReference>
<name>A0A834XA99_9FABA</name>
<dbReference type="PANTHER" id="PTHR10257:SF28">
    <property type="entry name" value="SERINE_THREONINE PROTEIN PHOSPHATASE 2A REGULATORY SUBUNIT"/>
    <property type="match status" value="1"/>
</dbReference>
<feature type="region of interest" description="Disordered" evidence="1">
    <location>
        <begin position="1"/>
        <end position="27"/>
    </location>
</feature>
<dbReference type="Gene3D" id="1.25.10.10">
    <property type="entry name" value="Leucine-rich Repeat Variant"/>
    <property type="match status" value="1"/>
</dbReference>
<dbReference type="AlphaFoldDB" id="A0A834XA99"/>
<feature type="compositionally biased region" description="Low complexity" evidence="1">
    <location>
        <begin position="9"/>
        <end position="27"/>
    </location>
</feature>
<keyword evidence="3" id="KW-1185">Reference proteome</keyword>
<dbReference type="Proteomes" id="UP000634136">
    <property type="component" value="Unassembled WGS sequence"/>
</dbReference>
<proteinExistence type="predicted"/>
<dbReference type="GO" id="GO:0007165">
    <property type="term" value="P:signal transduction"/>
    <property type="evidence" value="ECO:0007669"/>
    <property type="project" value="InterPro"/>
</dbReference>
<dbReference type="PANTHER" id="PTHR10257">
    <property type="entry name" value="SERINE/THREONINE PROTEIN PHOSPHATASE 2A PP2A REGULATORY SUBUNIT B"/>
    <property type="match status" value="1"/>
</dbReference>
<dbReference type="InterPro" id="IPR016024">
    <property type="entry name" value="ARM-type_fold"/>
</dbReference>
<dbReference type="Pfam" id="PF01603">
    <property type="entry name" value="B56"/>
    <property type="match status" value="1"/>
</dbReference>
<evidence type="ECO:0000256" key="1">
    <source>
        <dbReference type="SAM" id="MobiDB-lite"/>
    </source>
</evidence>
<reference evidence="2" key="1">
    <citation type="submission" date="2020-09" db="EMBL/GenBank/DDBJ databases">
        <title>Genome-Enabled Discovery of Anthraquinone Biosynthesis in Senna tora.</title>
        <authorList>
            <person name="Kang S.-H."/>
            <person name="Pandey R.P."/>
            <person name="Lee C.-M."/>
            <person name="Sim J.-S."/>
            <person name="Jeong J.-T."/>
            <person name="Choi B.-S."/>
            <person name="Jung M."/>
            <person name="Ginzburg D."/>
            <person name="Zhao K."/>
            <person name="Won S.Y."/>
            <person name="Oh T.-J."/>
            <person name="Yu Y."/>
            <person name="Kim N.-H."/>
            <person name="Lee O.R."/>
            <person name="Lee T.-H."/>
            <person name="Bashyal P."/>
            <person name="Kim T.-S."/>
            <person name="Lee W.-H."/>
            <person name="Kawkins C."/>
            <person name="Kim C.-K."/>
            <person name="Kim J.S."/>
            <person name="Ahn B.O."/>
            <person name="Rhee S.Y."/>
            <person name="Sohng J.K."/>
        </authorList>
    </citation>
    <scope>NUCLEOTIDE SEQUENCE</scope>
    <source>
        <tissue evidence="2">Leaf</tissue>
    </source>
</reference>
<dbReference type="EMBL" id="JAAIUW010000002">
    <property type="protein sequence ID" value="KAF7841326.1"/>
    <property type="molecule type" value="Genomic_DNA"/>
</dbReference>
<accession>A0A834XA99</accession>
<evidence type="ECO:0000313" key="3">
    <source>
        <dbReference type="Proteomes" id="UP000634136"/>
    </source>
</evidence>
<dbReference type="FunFam" id="1.25.10.10:FF:000331">
    <property type="entry name" value="Phosphoprotein phosphatase, putative"/>
    <property type="match status" value="1"/>
</dbReference>
<dbReference type="OrthoDB" id="768580at2759"/>
<gene>
    <name evidence="2" type="ORF">G2W53_003624</name>
</gene>
<organism evidence="2 3">
    <name type="scientific">Senna tora</name>
    <dbReference type="NCBI Taxonomy" id="362788"/>
    <lineage>
        <taxon>Eukaryota</taxon>
        <taxon>Viridiplantae</taxon>
        <taxon>Streptophyta</taxon>
        <taxon>Embryophyta</taxon>
        <taxon>Tracheophyta</taxon>
        <taxon>Spermatophyta</taxon>
        <taxon>Magnoliopsida</taxon>
        <taxon>eudicotyledons</taxon>
        <taxon>Gunneridae</taxon>
        <taxon>Pentapetalae</taxon>
        <taxon>rosids</taxon>
        <taxon>fabids</taxon>
        <taxon>Fabales</taxon>
        <taxon>Fabaceae</taxon>
        <taxon>Caesalpinioideae</taxon>
        <taxon>Cassia clade</taxon>
        <taxon>Senna</taxon>
    </lineage>
</organism>
<dbReference type="GO" id="GO:0019888">
    <property type="term" value="F:protein phosphatase regulator activity"/>
    <property type="evidence" value="ECO:0007669"/>
    <property type="project" value="InterPro"/>
</dbReference>
<comment type="caution">
    <text evidence="2">The sequence shown here is derived from an EMBL/GenBank/DDBJ whole genome shotgun (WGS) entry which is preliminary data.</text>
</comment>
<sequence>MMMMGIHRSNTITTTTTSSSSSSSYSPKKNSITLQFLFDKDKVSSIPNKNEHLLSLISHQDLNHHHLTTILSTLKSLKTPLPISLLHPLISLISTHLFRPLPPYSIPNSPKEQELQDPILIPTFSLLSPTWPNLQILYQILLQLVTTSDPTTLKHLITHPFLLKLLTLFRSEDPRERETLKNVYHKIYSKLTSQRPFMRKTMSDALLNYITEREYHCGVAELLEIWGTIIDGFGVPLKEEHRLFLMRVLIPMHKTKGVGGYYRELVYCVTQFVQKEPMLGGVVVRGILRYWPVSNCQKEVLLIGELEELVENLEADQYRNLALPLCIRITKCINSWNSQVAERALYVWNNEQFVKMASTAMAEVFPIIVEGMEKNLKWHWSKSVKQLTQNVKVMVEDMDPALYSKGVEDMKAKEAEAQKDDMKRKERWERIEIMAAQNKRLLNNSPHYVCVSH</sequence>
<evidence type="ECO:0000313" key="2">
    <source>
        <dbReference type="EMBL" id="KAF7841326.1"/>
    </source>
</evidence>